<accession>A0A1F7F713</accession>
<dbReference type="PANTHER" id="PTHR30244:SF34">
    <property type="entry name" value="DTDP-4-AMINO-4,6-DIDEOXYGALACTOSE TRANSAMINASE"/>
    <property type="match status" value="1"/>
</dbReference>
<feature type="active site" description="Proton acceptor" evidence="1">
    <location>
        <position position="188"/>
    </location>
</feature>
<dbReference type="AlphaFoldDB" id="A0A1F7F713"/>
<dbReference type="EMBL" id="MFYX01000109">
    <property type="protein sequence ID" value="OGK02362.1"/>
    <property type="molecule type" value="Genomic_DNA"/>
</dbReference>
<gene>
    <name evidence="4" type="ORF">A2519_15945</name>
</gene>
<dbReference type="Gene3D" id="3.90.1150.10">
    <property type="entry name" value="Aspartate Aminotransferase, domain 1"/>
    <property type="match status" value="1"/>
</dbReference>
<evidence type="ECO:0000256" key="2">
    <source>
        <dbReference type="PIRSR" id="PIRSR000390-2"/>
    </source>
</evidence>
<dbReference type="PIRSF" id="PIRSF000390">
    <property type="entry name" value="PLP_StrS"/>
    <property type="match status" value="1"/>
</dbReference>
<dbReference type="InterPro" id="IPR000653">
    <property type="entry name" value="DegT/StrS_aminotransferase"/>
</dbReference>
<dbReference type="SUPFAM" id="SSF53383">
    <property type="entry name" value="PLP-dependent transferases"/>
    <property type="match status" value="1"/>
</dbReference>
<dbReference type="InterPro" id="IPR015421">
    <property type="entry name" value="PyrdxlP-dep_Trfase_major"/>
</dbReference>
<dbReference type="InterPro" id="IPR015424">
    <property type="entry name" value="PyrdxlP-dep_Trfase"/>
</dbReference>
<dbReference type="Pfam" id="PF01041">
    <property type="entry name" value="DegT_DnrJ_EryC1"/>
    <property type="match status" value="1"/>
</dbReference>
<dbReference type="GO" id="GO:0008483">
    <property type="term" value="F:transaminase activity"/>
    <property type="evidence" value="ECO:0007669"/>
    <property type="project" value="TreeGrafter"/>
</dbReference>
<dbReference type="InterPro" id="IPR020026">
    <property type="entry name" value="PseC"/>
</dbReference>
<dbReference type="PANTHER" id="PTHR30244">
    <property type="entry name" value="TRANSAMINASE"/>
    <property type="match status" value="1"/>
</dbReference>
<name>A0A1F7F713_UNCRA</name>
<dbReference type="InterPro" id="IPR015422">
    <property type="entry name" value="PyrdxlP-dep_Trfase_small"/>
</dbReference>
<dbReference type="NCBIfam" id="TIGR03588">
    <property type="entry name" value="PseC"/>
    <property type="match status" value="1"/>
</dbReference>
<feature type="modified residue" description="N6-(pyridoxal phosphate)lysine" evidence="2">
    <location>
        <position position="188"/>
    </location>
</feature>
<evidence type="ECO:0000313" key="5">
    <source>
        <dbReference type="Proteomes" id="UP000179243"/>
    </source>
</evidence>
<reference evidence="4 5" key="1">
    <citation type="journal article" date="2016" name="Nat. Commun.">
        <title>Thousands of microbial genomes shed light on interconnected biogeochemical processes in an aquifer system.</title>
        <authorList>
            <person name="Anantharaman K."/>
            <person name="Brown C.T."/>
            <person name="Hug L.A."/>
            <person name="Sharon I."/>
            <person name="Castelle C.J."/>
            <person name="Probst A.J."/>
            <person name="Thomas B.C."/>
            <person name="Singh A."/>
            <person name="Wilkins M.J."/>
            <person name="Karaoz U."/>
            <person name="Brodie E.L."/>
            <person name="Williams K.H."/>
            <person name="Hubbard S.S."/>
            <person name="Banfield J.F."/>
        </authorList>
    </citation>
    <scope>NUCLEOTIDE SEQUENCE [LARGE SCALE GENOMIC DNA]</scope>
</reference>
<comment type="similarity">
    <text evidence="3">Belongs to the DegT/DnrJ/EryC1 family.</text>
</comment>
<organism evidence="4 5">
    <name type="scientific">Candidatus Raymondbacteria bacterium RIFOXYD12_FULL_49_13</name>
    <dbReference type="NCBI Taxonomy" id="1817890"/>
    <lineage>
        <taxon>Bacteria</taxon>
        <taxon>Raymondiibacteriota</taxon>
    </lineage>
</organism>
<evidence type="ECO:0000256" key="3">
    <source>
        <dbReference type="RuleBase" id="RU004508"/>
    </source>
</evidence>
<protein>
    <submittedName>
        <fullName evidence="4">UDP-4-amino-4, 6-dideoxy-N-acetyl-beta-L-altrosamine transaminase</fullName>
    </submittedName>
</protein>
<comment type="caution">
    <text evidence="4">The sequence shown here is derived from an EMBL/GenBank/DDBJ whole genome shotgun (WGS) entry which is preliminary data.</text>
</comment>
<sequence length="384" mass="42361">MIPYSRQQITRQDIHAIAQVLRSKYLTTGPAVEAFETALCKLTGARYAIACSNGTTALHLACLAIGLGKGHIGITSPLTFLASANCIEYCGAKTAFVDIDLATLCLSPAKLDEYCKTRKVPKVVIPVDYAGIPADLPAIHALAKKYGFMVIEDAAHSIGSTYSYHGKTYQCGSCAHTDIATFSFHPVKNITTGEGGAVLTNNARLAAKLRLLRSHGMTKDPALLSRKDGPWYYEMVDLGFNYRITDIQCALGISQLKRLGKIKKQRQAIVREYNRIFTGIEGIVTPPWPKHASPCQHLYPIWFANGSRARMAAYNTLAENGIHAQVHYIPVYMQPYYVEKYGKQAGLCQNAERFYNACLSLPLYPELTKPQIKKIVELVVEVVV</sequence>
<evidence type="ECO:0000256" key="1">
    <source>
        <dbReference type="PIRSR" id="PIRSR000390-1"/>
    </source>
</evidence>
<dbReference type="GO" id="GO:0030170">
    <property type="term" value="F:pyridoxal phosphate binding"/>
    <property type="evidence" value="ECO:0007669"/>
    <property type="project" value="TreeGrafter"/>
</dbReference>
<dbReference type="Proteomes" id="UP000179243">
    <property type="component" value="Unassembled WGS sequence"/>
</dbReference>
<dbReference type="CDD" id="cd00616">
    <property type="entry name" value="AHBA_syn"/>
    <property type="match status" value="1"/>
</dbReference>
<dbReference type="GO" id="GO:0000271">
    <property type="term" value="P:polysaccharide biosynthetic process"/>
    <property type="evidence" value="ECO:0007669"/>
    <property type="project" value="TreeGrafter"/>
</dbReference>
<proteinExistence type="inferred from homology"/>
<evidence type="ECO:0000313" key="4">
    <source>
        <dbReference type="EMBL" id="OGK02362.1"/>
    </source>
</evidence>
<dbReference type="Gene3D" id="3.40.640.10">
    <property type="entry name" value="Type I PLP-dependent aspartate aminotransferase-like (Major domain)"/>
    <property type="match status" value="1"/>
</dbReference>
<keyword evidence="2 3" id="KW-0663">Pyridoxal phosphate</keyword>